<dbReference type="EMBL" id="AYSO01000020">
    <property type="protein sequence ID" value="KIE44627.1"/>
    <property type="molecule type" value="Genomic_DNA"/>
</dbReference>
<protein>
    <submittedName>
        <fullName evidence="2">Putative membrane protein</fullName>
    </submittedName>
</protein>
<accession>A0A0C1QUB0</accession>
<keyword evidence="1" id="KW-1133">Transmembrane helix</keyword>
<organism evidence="2 3">
    <name type="scientific">Clostridium argentinense CDC 2741</name>
    <dbReference type="NCBI Taxonomy" id="1418104"/>
    <lineage>
        <taxon>Bacteria</taxon>
        <taxon>Bacillati</taxon>
        <taxon>Bacillota</taxon>
        <taxon>Clostridia</taxon>
        <taxon>Eubacteriales</taxon>
        <taxon>Clostridiaceae</taxon>
        <taxon>Clostridium</taxon>
    </lineage>
</organism>
<dbReference type="STRING" id="29341.RSJ17_06465"/>
<sequence>MDNKIIYISIFLFIILIIQGTWVFRDARKRGNKYYWFWGLLCSFNTPTNLILYLIVRKRIEKKKIEKNN</sequence>
<evidence type="ECO:0000256" key="1">
    <source>
        <dbReference type="SAM" id="Phobius"/>
    </source>
</evidence>
<dbReference type="AlphaFoldDB" id="A0A0C1QUB0"/>
<reference evidence="2 3" key="1">
    <citation type="journal article" date="2015" name="Infect. Genet. Evol.">
        <title>Genomic sequences of six botulinum neurotoxin-producing strains representing three clostridial species illustrate the mobility and diversity of botulinum neurotoxin genes.</title>
        <authorList>
            <person name="Smith T.J."/>
            <person name="Hill K.K."/>
            <person name="Xie G."/>
            <person name="Foley B.T."/>
            <person name="Williamson C.H."/>
            <person name="Foster J.T."/>
            <person name="Johnson S.L."/>
            <person name="Chertkov O."/>
            <person name="Teshima H."/>
            <person name="Gibbons H.S."/>
            <person name="Johnsky L.A."/>
            <person name="Karavis M.A."/>
            <person name="Smith L.A."/>
        </authorList>
    </citation>
    <scope>NUCLEOTIDE SEQUENCE [LARGE SCALE GENOMIC DNA]</scope>
    <source>
        <strain evidence="2 3">CDC 2741</strain>
    </source>
</reference>
<dbReference type="OrthoDB" id="2353968at2"/>
<dbReference type="Proteomes" id="UP000031366">
    <property type="component" value="Unassembled WGS sequence"/>
</dbReference>
<comment type="caution">
    <text evidence="2">The sequence shown here is derived from an EMBL/GenBank/DDBJ whole genome shotgun (WGS) entry which is preliminary data.</text>
</comment>
<evidence type="ECO:0000313" key="2">
    <source>
        <dbReference type="EMBL" id="KIE44627.1"/>
    </source>
</evidence>
<evidence type="ECO:0000313" key="3">
    <source>
        <dbReference type="Proteomes" id="UP000031366"/>
    </source>
</evidence>
<feature type="transmembrane region" description="Helical" evidence="1">
    <location>
        <begin position="5"/>
        <end position="24"/>
    </location>
</feature>
<keyword evidence="1" id="KW-0812">Transmembrane</keyword>
<keyword evidence="3" id="KW-1185">Reference proteome</keyword>
<keyword evidence="1" id="KW-0472">Membrane</keyword>
<gene>
    <name evidence="2" type="ORF">U732_733</name>
</gene>
<feature type="transmembrane region" description="Helical" evidence="1">
    <location>
        <begin position="36"/>
        <end position="56"/>
    </location>
</feature>
<dbReference type="RefSeq" id="WP_039636783.1">
    <property type="nucleotide sequence ID" value="NZ_AYSO01000020.1"/>
</dbReference>
<proteinExistence type="predicted"/>
<name>A0A0C1QUB0_9CLOT</name>